<dbReference type="CDD" id="cd05382">
    <property type="entry name" value="CAP_GAPR1-like"/>
    <property type="match status" value="1"/>
</dbReference>
<evidence type="ECO:0000313" key="2">
    <source>
        <dbReference type="Proteomes" id="UP000749559"/>
    </source>
</evidence>
<proteinExistence type="predicted"/>
<reference evidence="1" key="1">
    <citation type="submission" date="2022-03" db="EMBL/GenBank/DDBJ databases">
        <authorList>
            <person name="Martin C."/>
        </authorList>
    </citation>
    <scope>NUCLEOTIDE SEQUENCE</scope>
</reference>
<dbReference type="Gene3D" id="3.40.33.10">
    <property type="entry name" value="CAP"/>
    <property type="match status" value="1"/>
</dbReference>
<keyword evidence="2" id="KW-1185">Reference proteome</keyword>
<sequence>KKHKVPALKLNSRLSSFAQKYAEHLASTGSFQHNKGLFKGEQIGENLASKMSSRGGADYTGEEVTENWYSENTKYNYNIEAQSQSAGHFTQVVWKGSKELGIGKALSKDGRCVVVANYKPAGNLVGHFKENVLHPK</sequence>
<dbReference type="InterPro" id="IPR018244">
    <property type="entry name" value="Allrgn_V5/Tpx1_CS"/>
</dbReference>
<dbReference type="InterPro" id="IPR035940">
    <property type="entry name" value="CAP_sf"/>
</dbReference>
<organism evidence="1 2">
    <name type="scientific">Owenia fusiformis</name>
    <name type="common">Polychaete worm</name>
    <dbReference type="NCBI Taxonomy" id="6347"/>
    <lineage>
        <taxon>Eukaryota</taxon>
        <taxon>Metazoa</taxon>
        <taxon>Spiralia</taxon>
        <taxon>Lophotrochozoa</taxon>
        <taxon>Annelida</taxon>
        <taxon>Polychaeta</taxon>
        <taxon>Sedentaria</taxon>
        <taxon>Canalipalpata</taxon>
        <taxon>Sabellida</taxon>
        <taxon>Oweniida</taxon>
        <taxon>Oweniidae</taxon>
        <taxon>Owenia</taxon>
    </lineage>
</organism>
<dbReference type="InterPro" id="IPR014044">
    <property type="entry name" value="CAP_dom"/>
</dbReference>
<comment type="caution">
    <text evidence="1">The sequence shown here is derived from an EMBL/GenBank/DDBJ whole genome shotgun (WGS) entry which is preliminary data.</text>
</comment>
<dbReference type="SMART" id="SM00198">
    <property type="entry name" value="SCP"/>
    <property type="match status" value="1"/>
</dbReference>
<dbReference type="SUPFAM" id="SSF55797">
    <property type="entry name" value="PR-1-like"/>
    <property type="match status" value="1"/>
</dbReference>
<feature type="non-terminal residue" evidence="1">
    <location>
        <position position="1"/>
    </location>
</feature>
<dbReference type="InterPro" id="IPR001283">
    <property type="entry name" value="CRISP-related"/>
</dbReference>
<dbReference type="FunFam" id="3.40.33.10:FF:000002">
    <property type="entry name" value="Golgi-associated plant pathogenesis-related protein 1"/>
    <property type="match status" value="1"/>
</dbReference>
<dbReference type="GO" id="GO:0005576">
    <property type="term" value="C:extracellular region"/>
    <property type="evidence" value="ECO:0007669"/>
    <property type="project" value="InterPro"/>
</dbReference>
<dbReference type="InterPro" id="IPR034113">
    <property type="entry name" value="SCP_GAPR1-like"/>
</dbReference>
<evidence type="ECO:0000313" key="1">
    <source>
        <dbReference type="EMBL" id="CAH1778698.1"/>
    </source>
</evidence>
<name>A0A8J1URG3_OWEFU</name>
<dbReference type="Pfam" id="PF00188">
    <property type="entry name" value="CAP"/>
    <property type="match status" value="1"/>
</dbReference>
<gene>
    <name evidence="1" type="ORF">OFUS_LOCUS5580</name>
</gene>
<dbReference type="PROSITE" id="PS01009">
    <property type="entry name" value="CRISP_1"/>
    <property type="match status" value="1"/>
</dbReference>
<dbReference type="PRINTS" id="PR00837">
    <property type="entry name" value="V5TPXLIKE"/>
</dbReference>
<protein>
    <submittedName>
        <fullName evidence="1">Uncharacterized protein</fullName>
    </submittedName>
</protein>
<dbReference type="OrthoDB" id="337038at2759"/>
<dbReference type="AlphaFoldDB" id="A0A8J1URG3"/>
<dbReference type="Proteomes" id="UP000749559">
    <property type="component" value="Unassembled WGS sequence"/>
</dbReference>
<dbReference type="EMBL" id="CAIIXF020000003">
    <property type="protein sequence ID" value="CAH1778698.1"/>
    <property type="molecule type" value="Genomic_DNA"/>
</dbReference>
<dbReference type="PANTHER" id="PTHR10334">
    <property type="entry name" value="CYSTEINE-RICH SECRETORY PROTEIN-RELATED"/>
    <property type="match status" value="1"/>
</dbReference>
<accession>A0A8J1URG3</accession>